<dbReference type="KEGG" id="gtt:GUITHDRAFT_151595"/>
<dbReference type="Proteomes" id="UP000011087">
    <property type="component" value="Unassembled WGS sequence"/>
</dbReference>
<proteinExistence type="predicted"/>
<dbReference type="PaxDb" id="55529-EKX49046"/>
<organism evidence="2">
    <name type="scientific">Guillardia theta (strain CCMP2712)</name>
    <name type="common">Cryptophyte</name>
    <dbReference type="NCBI Taxonomy" id="905079"/>
    <lineage>
        <taxon>Eukaryota</taxon>
        <taxon>Cryptophyceae</taxon>
        <taxon>Pyrenomonadales</taxon>
        <taxon>Geminigeraceae</taxon>
        <taxon>Guillardia</taxon>
    </lineage>
</organism>
<reference evidence="2 4" key="1">
    <citation type="journal article" date="2012" name="Nature">
        <title>Algal genomes reveal evolutionary mosaicism and the fate of nucleomorphs.</title>
        <authorList>
            <consortium name="DOE Joint Genome Institute"/>
            <person name="Curtis B.A."/>
            <person name="Tanifuji G."/>
            <person name="Burki F."/>
            <person name="Gruber A."/>
            <person name="Irimia M."/>
            <person name="Maruyama S."/>
            <person name="Arias M.C."/>
            <person name="Ball S.G."/>
            <person name="Gile G.H."/>
            <person name="Hirakawa Y."/>
            <person name="Hopkins J.F."/>
            <person name="Kuo A."/>
            <person name="Rensing S.A."/>
            <person name="Schmutz J."/>
            <person name="Symeonidi A."/>
            <person name="Elias M."/>
            <person name="Eveleigh R.J."/>
            <person name="Herman E.K."/>
            <person name="Klute M.J."/>
            <person name="Nakayama T."/>
            <person name="Obornik M."/>
            <person name="Reyes-Prieto A."/>
            <person name="Armbrust E.V."/>
            <person name="Aves S.J."/>
            <person name="Beiko R.G."/>
            <person name="Coutinho P."/>
            <person name="Dacks J.B."/>
            <person name="Durnford D.G."/>
            <person name="Fast N.M."/>
            <person name="Green B.R."/>
            <person name="Grisdale C.J."/>
            <person name="Hempel F."/>
            <person name="Henrissat B."/>
            <person name="Hoppner M.P."/>
            <person name="Ishida K."/>
            <person name="Kim E."/>
            <person name="Koreny L."/>
            <person name="Kroth P.G."/>
            <person name="Liu Y."/>
            <person name="Malik S.B."/>
            <person name="Maier U.G."/>
            <person name="McRose D."/>
            <person name="Mock T."/>
            <person name="Neilson J.A."/>
            <person name="Onodera N.T."/>
            <person name="Poole A.M."/>
            <person name="Pritham E.J."/>
            <person name="Richards T.A."/>
            <person name="Rocap G."/>
            <person name="Roy S.W."/>
            <person name="Sarai C."/>
            <person name="Schaack S."/>
            <person name="Shirato S."/>
            <person name="Slamovits C.H."/>
            <person name="Spencer D.F."/>
            <person name="Suzuki S."/>
            <person name="Worden A.Z."/>
            <person name="Zauner S."/>
            <person name="Barry K."/>
            <person name="Bell C."/>
            <person name="Bharti A.K."/>
            <person name="Crow J.A."/>
            <person name="Grimwood J."/>
            <person name="Kramer R."/>
            <person name="Lindquist E."/>
            <person name="Lucas S."/>
            <person name="Salamov A."/>
            <person name="McFadden G.I."/>
            <person name="Lane C.E."/>
            <person name="Keeling P.J."/>
            <person name="Gray M.W."/>
            <person name="Grigoriev I.V."/>
            <person name="Archibald J.M."/>
        </authorList>
    </citation>
    <scope>NUCLEOTIDE SEQUENCE</scope>
    <source>
        <strain evidence="2 4">CCMP2712</strain>
    </source>
</reference>
<evidence type="ECO:0000256" key="1">
    <source>
        <dbReference type="SAM" id="MobiDB-lite"/>
    </source>
</evidence>
<accession>L1JKL6</accession>
<dbReference type="RefSeq" id="XP_005836026.1">
    <property type="nucleotide sequence ID" value="XM_005835969.1"/>
</dbReference>
<sequence length="111" mass="12588">MSDFCHPCESSCRYTGDDGSYRQRAGHERGEDKRHRGPILVNRDMQAEVGMRVRKSKERLEFVQQNGWEDLSEGRAGSIVSLLVSNRTRDRVSSVSSKLTRGIREMGGSAW</sequence>
<dbReference type="GeneID" id="17305743"/>
<evidence type="ECO:0000313" key="4">
    <source>
        <dbReference type="Proteomes" id="UP000011087"/>
    </source>
</evidence>
<keyword evidence="4" id="KW-1185">Reference proteome</keyword>
<gene>
    <name evidence="2" type="ORF">GUITHDRAFT_151595</name>
</gene>
<dbReference type="HOGENOM" id="CLU_2163238_0_0_1"/>
<evidence type="ECO:0000313" key="3">
    <source>
        <dbReference type="EnsemblProtists" id="EKX49046"/>
    </source>
</evidence>
<name>L1JKL6_GUITC</name>
<dbReference type="AlphaFoldDB" id="L1JKL6"/>
<dbReference type="EMBL" id="JH992983">
    <property type="protein sequence ID" value="EKX49046.1"/>
    <property type="molecule type" value="Genomic_DNA"/>
</dbReference>
<feature type="compositionally biased region" description="Basic and acidic residues" evidence="1">
    <location>
        <begin position="15"/>
        <end position="34"/>
    </location>
</feature>
<evidence type="ECO:0000313" key="2">
    <source>
        <dbReference type="EMBL" id="EKX49046.1"/>
    </source>
</evidence>
<reference evidence="3" key="3">
    <citation type="submission" date="2016-03" db="UniProtKB">
        <authorList>
            <consortium name="EnsemblProtists"/>
        </authorList>
    </citation>
    <scope>IDENTIFICATION</scope>
</reference>
<protein>
    <submittedName>
        <fullName evidence="2 3">Uncharacterized protein</fullName>
    </submittedName>
</protein>
<dbReference type="EnsemblProtists" id="EKX49046">
    <property type="protein sequence ID" value="EKX49046"/>
    <property type="gene ID" value="GUITHDRAFT_151595"/>
</dbReference>
<reference evidence="4" key="2">
    <citation type="submission" date="2012-11" db="EMBL/GenBank/DDBJ databases">
        <authorList>
            <person name="Kuo A."/>
            <person name="Curtis B.A."/>
            <person name="Tanifuji G."/>
            <person name="Burki F."/>
            <person name="Gruber A."/>
            <person name="Irimia M."/>
            <person name="Maruyama S."/>
            <person name="Arias M.C."/>
            <person name="Ball S.G."/>
            <person name="Gile G.H."/>
            <person name="Hirakawa Y."/>
            <person name="Hopkins J.F."/>
            <person name="Rensing S.A."/>
            <person name="Schmutz J."/>
            <person name="Symeonidi A."/>
            <person name="Elias M."/>
            <person name="Eveleigh R.J."/>
            <person name="Herman E.K."/>
            <person name="Klute M.J."/>
            <person name="Nakayama T."/>
            <person name="Obornik M."/>
            <person name="Reyes-Prieto A."/>
            <person name="Armbrust E.V."/>
            <person name="Aves S.J."/>
            <person name="Beiko R.G."/>
            <person name="Coutinho P."/>
            <person name="Dacks J.B."/>
            <person name="Durnford D.G."/>
            <person name="Fast N.M."/>
            <person name="Green B.R."/>
            <person name="Grisdale C."/>
            <person name="Hempe F."/>
            <person name="Henrissat B."/>
            <person name="Hoppner M.P."/>
            <person name="Ishida K.-I."/>
            <person name="Kim E."/>
            <person name="Koreny L."/>
            <person name="Kroth P.G."/>
            <person name="Liu Y."/>
            <person name="Malik S.-B."/>
            <person name="Maier U.G."/>
            <person name="McRose D."/>
            <person name="Mock T."/>
            <person name="Neilson J.A."/>
            <person name="Onodera N.T."/>
            <person name="Poole A.M."/>
            <person name="Pritham E.J."/>
            <person name="Richards T.A."/>
            <person name="Rocap G."/>
            <person name="Roy S.W."/>
            <person name="Sarai C."/>
            <person name="Schaack S."/>
            <person name="Shirato S."/>
            <person name="Slamovits C.H."/>
            <person name="Spencer D.F."/>
            <person name="Suzuki S."/>
            <person name="Worden A.Z."/>
            <person name="Zauner S."/>
            <person name="Barry K."/>
            <person name="Bell C."/>
            <person name="Bharti A.K."/>
            <person name="Crow J.A."/>
            <person name="Grimwood J."/>
            <person name="Kramer R."/>
            <person name="Lindquist E."/>
            <person name="Lucas S."/>
            <person name="Salamov A."/>
            <person name="McFadden G.I."/>
            <person name="Lane C.E."/>
            <person name="Keeling P.J."/>
            <person name="Gray M.W."/>
            <person name="Grigoriev I.V."/>
            <person name="Archibald J.M."/>
        </authorList>
    </citation>
    <scope>NUCLEOTIDE SEQUENCE</scope>
    <source>
        <strain evidence="4">CCMP2712</strain>
    </source>
</reference>
<feature type="region of interest" description="Disordered" evidence="1">
    <location>
        <begin position="13"/>
        <end position="36"/>
    </location>
</feature>